<reference evidence="2" key="1">
    <citation type="submission" date="2023-10" db="EMBL/GenBank/DDBJ databases">
        <title>Genome assembly of Pristionchus species.</title>
        <authorList>
            <person name="Yoshida K."/>
            <person name="Sommer R.J."/>
        </authorList>
    </citation>
    <scope>NUCLEOTIDE SEQUENCE</scope>
    <source>
        <strain evidence="2">RS0144</strain>
    </source>
</reference>
<dbReference type="InterPro" id="IPR016181">
    <property type="entry name" value="Acyl_CoA_acyltransferase"/>
</dbReference>
<keyword evidence="3" id="KW-1185">Reference proteome</keyword>
<dbReference type="GO" id="GO:0047961">
    <property type="term" value="F:glycine N-acyltransferase activity"/>
    <property type="evidence" value="ECO:0007669"/>
    <property type="project" value="InterPro"/>
</dbReference>
<dbReference type="EC" id="2.3.1.-" evidence="1"/>
<dbReference type="Gene3D" id="3.40.630.30">
    <property type="match status" value="1"/>
</dbReference>
<evidence type="ECO:0000313" key="3">
    <source>
        <dbReference type="Proteomes" id="UP001432027"/>
    </source>
</evidence>
<dbReference type="AlphaFoldDB" id="A0AAV5STG2"/>
<dbReference type="PANTHER" id="PTHR15298">
    <property type="entry name" value="L-COA N-ACYLTRANSFERASE-RELATED"/>
    <property type="match status" value="1"/>
</dbReference>
<name>A0AAV5STG2_9BILA</name>
<evidence type="ECO:0000313" key="2">
    <source>
        <dbReference type="EMBL" id="GMS86636.1"/>
    </source>
</evidence>
<gene>
    <name evidence="2" type="ORF">PENTCL1PPCAC_8811</name>
</gene>
<feature type="non-terminal residue" evidence="2">
    <location>
        <position position="324"/>
    </location>
</feature>
<sequence>VSGLPLLLDRSLMATLGDFTSPDRLRELVDYLTEGGRQNHRFENFALHNISTWILAGGFPKGDMRIFGYPSDNPYYVFFIEECDPHLQVRTPSAGHNRVILKKSLSAVLKMLTPELEKHGKLLLETDTTVRAMFFELQREGAPFETVYANGYFYPFFMDEEQKEKIKQMEFEAPEGFRIDGFDIAKDYKTVHEVWPFRALSPPEIVRCRLEHLPSVCIRADEGCLASWDMSHSFGQVSHLFTLEPYRGKGIGLCASNLLAQHFARTGLQVYKYVVDTNVAVVKGTMKHPLWSTWKSLKNGKESDDNQEDIMWSFNLFNYRRKEE</sequence>
<dbReference type="InterPro" id="IPR010313">
    <property type="entry name" value="Glycine_N-acyltransferase"/>
</dbReference>
<comment type="similarity">
    <text evidence="1">Belongs to the glycine N-acyltransferase family.</text>
</comment>
<comment type="caution">
    <text evidence="2">The sequence shown here is derived from an EMBL/GenBank/DDBJ whole genome shotgun (WGS) entry which is preliminary data.</text>
</comment>
<organism evidence="2 3">
    <name type="scientific">Pristionchus entomophagus</name>
    <dbReference type="NCBI Taxonomy" id="358040"/>
    <lineage>
        <taxon>Eukaryota</taxon>
        <taxon>Metazoa</taxon>
        <taxon>Ecdysozoa</taxon>
        <taxon>Nematoda</taxon>
        <taxon>Chromadorea</taxon>
        <taxon>Rhabditida</taxon>
        <taxon>Rhabditina</taxon>
        <taxon>Diplogasteromorpha</taxon>
        <taxon>Diplogasteroidea</taxon>
        <taxon>Neodiplogasteridae</taxon>
        <taxon>Pristionchus</taxon>
    </lineage>
</organism>
<keyword evidence="1" id="KW-0012">Acyltransferase</keyword>
<keyword evidence="1" id="KW-0808">Transferase</keyword>
<dbReference type="EMBL" id="BTSX01000002">
    <property type="protein sequence ID" value="GMS86636.1"/>
    <property type="molecule type" value="Genomic_DNA"/>
</dbReference>
<dbReference type="GO" id="GO:0005739">
    <property type="term" value="C:mitochondrion"/>
    <property type="evidence" value="ECO:0007669"/>
    <property type="project" value="InterPro"/>
</dbReference>
<evidence type="ECO:0000256" key="1">
    <source>
        <dbReference type="RuleBase" id="RU368002"/>
    </source>
</evidence>
<feature type="non-terminal residue" evidence="2">
    <location>
        <position position="1"/>
    </location>
</feature>
<proteinExistence type="inferred from homology"/>
<dbReference type="Proteomes" id="UP001432027">
    <property type="component" value="Unassembled WGS sequence"/>
</dbReference>
<protein>
    <recommendedName>
        <fullName evidence="1">Glycine N-acyltransferase-like protein</fullName>
        <ecNumber evidence="1">2.3.1.-</ecNumber>
    </recommendedName>
</protein>
<dbReference type="SUPFAM" id="SSF55729">
    <property type="entry name" value="Acyl-CoA N-acyltransferases (Nat)"/>
    <property type="match status" value="1"/>
</dbReference>
<accession>A0AAV5STG2</accession>
<dbReference type="PANTHER" id="PTHR15298:SF1">
    <property type="entry name" value="GLYCINE N-ACYLTRANSFERASE-LIKE PROTEIN"/>
    <property type="match status" value="1"/>
</dbReference>